<name>A0AAV2D7N1_9ROSI</name>
<gene>
    <name evidence="2" type="ORF">LTRI10_LOCUS11311</name>
</gene>
<protein>
    <submittedName>
        <fullName evidence="2">Uncharacterized protein</fullName>
    </submittedName>
</protein>
<reference evidence="2 3" key="1">
    <citation type="submission" date="2024-04" db="EMBL/GenBank/DDBJ databases">
        <authorList>
            <person name="Fracassetti M."/>
        </authorList>
    </citation>
    <scope>NUCLEOTIDE SEQUENCE [LARGE SCALE GENOMIC DNA]</scope>
</reference>
<feature type="signal peptide" evidence="1">
    <location>
        <begin position="1"/>
        <end position="23"/>
    </location>
</feature>
<sequence>MKLVSVLSIVVLVLSFVTLHVGASRVVDGAREIPNHHCTTPIYYGCNDIKCNLDCSRHFGGGTFGWCWEEGDLCFCERPNC</sequence>
<evidence type="ECO:0000313" key="2">
    <source>
        <dbReference type="EMBL" id="CAL1367873.1"/>
    </source>
</evidence>
<dbReference type="Proteomes" id="UP001497516">
    <property type="component" value="Chromosome 2"/>
</dbReference>
<dbReference type="EMBL" id="OZ034815">
    <property type="protein sequence ID" value="CAL1367873.1"/>
    <property type="molecule type" value="Genomic_DNA"/>
</dbReference>
<proteinExistence type="predicted"/>
<keyword evidence="1" id="KW-0732">Signal</keyword>
<evidence type="ECO:0000256" key="1">
    <source>
        <dbReference type="SAM" id="SignalP"/>
    </source>
</evidence>
<feature type="chain" id="PRO_5043494774" evidence="1">
    <location>
        <begin position="24"/>
        <end position="81"/>
    </location>
</feature>
<keyword evidence="3" id="KW-1185">Reference proteome</keyword>
<dbReference type="AlphaFoldDB" id="A0AAV2D7N1"/>
<evidence type="ECO:0000313" key="3">
    <source>
        <dbReference type="Proteomes" id="UP001497516"/>
    </source>
</evidence>
<organism evidence="2 3">
    <name type="scientific">Linum trigynum</name>
    <dbReference type="NCBI Taxonomy" id="586398"/>
    <lineage>
        <taxon>Eukaryota</taxon>
        <taxon>Viridiplantae</taxon>
        <taxon>Streptophyta</taxon>
        <taxon>Embryophyta</taxon>
        <taxon>Tracheophyta</taxon>
        <taxon>Spermatophyta</taxon>
        <taxon>Magnoliopsida</taxon>
        <taxon>eudicotyledons</taxon>
        <taxon>Gunneridae</taxon>
        <taxon>Pentapetalae</taxon>
        <taxon>rosids</taxon>
        <taxon>fabids</taxon>
        <taxon>Malpighiales</taxon>
        <taxon>Linaceae</taxon>
        <taxon>Linum</taxon>
    </lineage>
</organism>
<accession>A0AAV2D7N1</accession>